<reference evidence="2 3" key="1">
    <citation type="submission" date="2018-10" db="EMBL/GenBank/DDBJ databases">
        <title>Anaerotruncus faecis sp. nov., isolated from human feces.</title>
        <authorList>
            <person name="Wang Y.-J."/>
        </authorList>
    </citation>
    <scope>NUCLEOTIDE SEQUENCE [LARGE SCALE GENOMIC DNA]</scope>
    <source>
        <strain evidence="2 3">22A2-44</strain>
    </source>
</reference>
<feature type="domain" description="Peptidoglycan binding-like" evidence="1">
    <location>
        <begin position="287"/>
        <end position="348"/>
    </location>
</feature>
<dbReference type="Gene3D" id="1.10.101.10">
    <property type="entry name" value="PGBD-like superfamily/PGBD"/>
    <property type="match status" value="2"/>
</dbReference>
<keyword evidence="3" id="KW-1185">Reference proteome</keyword>
<accession>A0A498CZR9</accession>
<comment type="caution">
    <text evidence="2">The sequence shown here is derived from an EMBL/GenBank/DDBJ whole genome shotgun (WGS) entry which is preliminary data.</text>
</comment>
<evidence type="ECO:0000259" key="1">
    <source>
        <dbReference type="Pfam" id="PF01471"/>
    </source>
</evidence>
<dbReference type="RefSeq" id="WP_121586545.1">
    <property type="nucleotide sequence ID" value="NZ_RCHT01000006.1"/>
</dbReference>
<proteinExistence type="predicted"/>
<evidence type="ECO:0000313" key="3">
    <source>
        <dbReference type="Proteomes" id="UP000276301"/>
    </source>
</evidence>
<dbReference type="EMBL" id="RCHT01000006">
    <property type="protein sequence ID" value="RLL12487.1"/>
    <property type="molecule type" value="Genomic_DNA"/>
</dbReference>
<dbReference type="SUPFAM" id="SSF47090">
    <property type="entry name" value="PGBD-like"/>
    <property type="match status" value="2"/>
</dbReference>
<dbReference type="InterPro" id="IPR036365">
    <property type="entry name" value="PGBD-like_sf"/>
</dbReference>
<gene>
    <name evidence="2" type="ORF">D4A47_05815</name>
</gene>
<evidence type="ECO:0000313" key="2">
    <source>
        <dbReference type="EMBL" id="RLL12487.1"/>
    </source>
</evidence>
<sequence>MPITVIPYIPEYITVHLGPPGSGAENVTVSFPDYIKNVASSEIYPTWEPAALRANILAQISFALNRVYTEYYPSRGYSFHITNSTATDQKFIYGRNIFDNIEQIVDDIFNTYIRRIGYVEPLAAKFCNGTTTTCDGLSQWGSQYLAQDGYDSMQILRTYYGDSIELVPDAPVQGVRASYPGSPLRQGSAGEAVVVVQTSLNRISQDYPAIPKIWPVDGIFGPATENAVKRFQSIFNLTVDGVVGRATWYKLVLLYVGVKDLAELVSEGQTFYNVSFQYPGESRERSSGDGVVALQFMLAVLSEFYDNLPFLPVDGVFGPRTRQAVTAFQQMAGLPQTGVADETTWDAIYEAYAGAASAILSDGIRFPTELSDSAAREEFETYALSTRLTQFPGYPLSLGSRDRKGGAA</sequence>
<protein>
    <submittedName>
        <fullName evidence="2">Spore cortex-lytic protein</fullName>
    </submittedName>
</protein>
<dbReference type="InterPro" id="IPR002477">
    <property type="entry name" value="Peptidoglycan-bd-like"/>
</dbReference>
<dbReference type="AlphaFoldDB" id="A0A498CZR9"/>
<dbReference type="Pfam" id="PF01471">
    <property type="entry name" value="PG_binding_1"/>
    <property type="match status" value="2"/>
</dbReference>
<feature type="domain" description="Peptidoglycan binding-like" evidence="1">
    <location>
        <begin position="190"/>
        <end position="251"/>
    </location>
</feature>
<dbReference type="InterPro" id="IPR036366">
    <property type="entry name" value="PGBDSf"/>
</dbReference>
<organism evidence="2 3">
    <name type="scientific">Anaerotruncus massiliensis</name>
    <name type="common">ex Liu et al. 2021</name>
    <dbReference type="NCBI Taxonomy" id="2321404"/>
    <lineage>
        <taxon>Bacteria</taxon>
        <taxon>Bacillati</taxon>
        <taxon>Bacillota</taxon>
        <taxon>Clostridia</taxon>
        <taxon>Eubacteriales</taxon>
        <taxon>Oscillospiraceae</taxon>
        <taxon>Anaerotruncus</taxon>
    </lineage>
</organism>
<dbReference type="Proteomes" id="UP000276301">
    <property type="component" value="Unassembled WGS sequence"/>
</dbReference>
<name>A0A498CZR9_9FIRM</name>